<keyword evidence="2 8" id="KW-0645">Protease</keyword>
<evidence type="ECO:0000256" key="3">
    <source>
        <dbReference type="ARBA" id="ARBA00022801"/>
    </source>
</evidence>
<dbReference type="EMBL" id="JBHLTR010000054">
    <property type="protein sequence ID" value="MFC0561261.1"/>
    <property type="molecule type" value="Genomic_DNA"/>
</dbReference>
<evidence type="ECO:0000256" key="1">
    <source>
        <dbReference type="ARBA" id="ARBA00010541"/>
    </source>
</evidence>
<feature type="transmembrane region" description="Helical" evidence="6">
    <location>
        <begin position="26"/>
        <end position="47"/>
    </location>
</feature>
<dbReference type="Pfam" id="PF13365">
    <property type="entry name" value="Trypsin_2"/>
    <property type="match status" value="1"/>
</dbReference>
<keyword evidence="3 8" id="KW-0378">Hydrolase</keyword>
<dbReference type="PROSITE" id="PS50106">
    <property type="entry name" value="PDZ"/>
    <property type="match status" value="1"/>
</dbReference>
<dbReference type="SUPFAM" id="SSF50494">
    <property type="entry name" value="Trypsin-like serine proteases"/>
    <property type="match status" value="1"/>
</dbReference>
<dbReference type="RefSeq" id="WP_273842747.1">
    <property type="nucleotide sequence ID" value="NZ_JAQQWT010000005.1"/>
</dbReference>
<dbReference type="InterPro" id="IPR009003">
    <property type="entry name" value="Peptidase_S1_PA"/>
</dbReference>
<evidence type="ECO:0000313" key="9">
    <source>
        <dbReference type="Proteomes" id="UP001589833"/>
    </source>
</evidence>
<feature type="region of interest" description="Disordered" evidence="5">
    <location>
        <begin position="1"/>
        <end position="20"/>
    </location>
</feature>
<feature type="compositionally biased region" description="Basic and acidic residues" evidence="5">
    <location>
        <begin position="1"/>
        <end position="15"/>
    </location>
</feature>
<dbReference type="InterPro" id="IPR043504">
    <property type="entry name" value="Peptidase_S1_PA_chymotrypsin"/>
</dbReference>
<dbReference type="SUPFAM" id="SSF50156">
    <property type="entry name" value="PDZ domain-like"/>
    <property type="match status" value="1"/>
</dbReference>
<dbReference type="SMART" id="SM00228">
    <property type="entry name" value="PDZ"/>
    <property type="match status" value="1"/>
</dbReference>
<dbReference type="GO" id="GO:0006508">
    <property type="term" value="P:proteolysis"/>
    <property type="evidence" value="ECO:0007669"/>
    <property type="project" value="UniProtKB-KW"/>
</dbReference>
<sequence>MGYYDEHVAETETVSRRGGPNRGGSGLAAFIGAVVGGLVVLLSIPLLSNIGLLSYQISNESEISGIAEIDSPQEGLSQTINYDVNSNVTQAVDKVSDAVVGVINMQQSNFFSQEGNEGTGSGVIYKKSGDRAYVVTNHHVIERANEIEVSLADGTRIPAKLLGSDVITDLAVLEIDGSDINVVAEFGSSDGLRVGEPALAIGNPLGLRFSSTVTQGIISATERSIPIDLTGNGQIDWYAEVIQTDAAINPGNSGGALVNIEGQVIGINSMKIAQSSVEGIGFAIPTEIAIPVIEDLESIGEVRRPQMGVGIRSLAEIPSAYWQETLKLPEDIKGGVVITSVSPTSPADRAGLQDYDVIIEINGEEINDSHDLRKYLYTEVKIGDEIDVTFYRNGARETVKMQLAEQQSF</sequence>
<evidence type="ECO:0000256" key="6">
    <source>
        <dbReference type="SAM" id="Phobius"/>
    </source>
</evidence>
<name>A0ABV6NKQ7_9BACI</name>
<comment type="similarity">
    <text evidence="1">Belongs to the peptidase S1C family.</text>
</comment>
<protein>
    <submittedName>
        <fullName evidence="8">S1C family serine protease</fullName>
        <ecNumber evidence="8">3.4.21.-</ecNumber>
    </submittedName>
</protein>
<evidence type="ECO:0000256" key="5">
    <source>
        <dbReference type="SAM" id="MobiDB-lite"/>
    </source>
</evidence>
<proteinExistence type="inferred from homology"/>
<evidence type="ECO:0000256" key="4">
    <source>
        <dbReference type="ARBA" id="ARBA00022825"/>
    </source>
</evidence>
<dbReference type="Gene3D" id="2.30.42.10">
    <property type="match status" value="1"/>
</dbReference>
<dbReference type="PRINTS" id="PR00834">
    <property type="entry name" value="PROTEASES2C"/>
</dbReference>
<evidence type="ECO:0000313" key="8">
    <source>
        <dbReference type="EMBL" id="MFC0561261.1"/>
    </source>
</evidence>
<accession>A0ABV6NKQ7</accession>
<reference evidence="8 9" key="1">
    <citation type="submission" date="2024-09" db="EMBL/GenBank/DDBJ databases">
        <authorList>
            <person name="Sun Q."/>
            <person name="Mori K."/>
        </authorList>
    </citation>
    <scope>NUCLEOTIDE SEQUENCE [LARGE SCALE GENOMIC DNA]</scope>
    <source>
        <strain evidence="8 9">NCAIM B.02301</strain>
    </source>
</reference>
<dbReference type="Proteomes" id="UP001589833">
    <property type="component" value="Unassembled WGS sequence"/>
</dbReference>
<evidence type="ECO:0000256" key="2">
    <source>
        <dbReference type="ARBA" id="ARBA00022670"/>
    </source>
</evidence>
<dbReference type="PANTHER" id="PTHR43343:SF3">
    <property type="entry name" value="PROTEASE DO-LIKE 8, CHLOROPLASTIC"/>
    <property type="match status" value="1"/>
</dbReference>
<evidence type="ECO:0000259" key="7">
    <source>
        <dbReference type="PROSITE" id="PS50106"/>
    </source>
</evidence>
<keyword evidence="6" id="KW-0812">Transmembrane</keyword>
<gene>
    <name evidence="8" type="ORF">ACFFH4_20145</name>
</gene>
<dbReference type="Pfam" id="PF13180">
    <property type="entry name" value="PDZ_2"/>
    <property type="match status" value="1"/>
</dbReference>
<dbReference type="InterPro" id="IPR036034">
    <property type="entry name" value="PDZ_sf"/>
</dbReference>
<keyword evidence="9" id="KW-1185">Reference proteome</keyword>
<dbReference type="InterPro" id="IPR001940">
    <property type="entry name" value="Peptidase_S1C"/>
</dbReference>
<dbReference type="PANTHER" id="PTHR43343">
    <property type="entry name" value="PEPTIDASE S12"/>
    <property type="match status" value="1"/>
</dbReference>
<keyword evidence="6" id="KW-1133">Transmembrane helix</keyword>
<dbReference type="InterPro" id="IPR001478">
    <property type="entry name" value="PDZ"/>
</dbReference>
<dbReference type="GO" id="GO:0008233">
    <property type="term" value="F:peptidase activity"/>
    <property type="evidence" value="ECO:0007669"/>
    <property type="project" value="UniProtKB-KW"/>
</dbReference>
<dbReference type="EC" id="3.4.21.-" evidence="8"/>
<comment type="caution">
    <text evidence="8">The sequence shown here is derived from an EMBL/GenBank/DDBJ whole genome shotgun (WGS) entry which is preliminary data.</text>
</comment>
<dbReference type="Gene3D" id="2.40.10.10">
    <property type="entry name" value="Trypsin-like serine proteases"/>
    <property type="match status" value="2"/>
</dbReference>
<organism evidence="8 9">
    <name type="scientific">Halalkalibacter alkalisediminis</name>
    <dbReference type="NCBI Taxonomy" id="935616"/>
    <lineage>
        <taxon>Bacteria</taxon>
        <taxon>Bacillati</taxon>
        <taxon>Bacillota</taxon>
        <taxon>Bacilli</taxon>
        <taxon>Bacillales</taxon>
        <taxon>Bacillaceae</taxon>
        <taxon>Halalkalibacter</taxon>
    </lineage>
</organism>
<keyword evidence="4" id="KW-0720">Serine protease</keyword>
<dbReference type="InterPro" id="IPR051201">
    <property type="entry name" value="Chloro_Bact_Ser_Proteases"/>
</dbReference>
<keyword evidence="6" id="KW-0472">Membrane</keyword>
<feature type="domain" description="PDZ" evidence="7">
    <location>
        <begin position="335"/>
        <end position="368"/>
    </location>
</feature>